<gene>
    <name evidence="2" type="ORF">PVAG01_10167</name>
</gene>
<evidence type="ECO:0008006" key="4">
    <source>
        <dbReference type="Google" id="ProtNLM"/>
    </source>
</evidence>
<feature type="region of interest" description="Disordered" evidence="1">
    <location>
        <begin position="409"/>
        <end position="452"/>
    </location>
</feature>
<feature type="compositionally biased region" description="Basic and acidic residues" evidence="1">
    <location>
        <begin position="409"/>
        <end position="430"/>
    </location>
</feature>
<feature type="compositionally biased region" description="Basic residues" evidence="1">
    <location>
        <begin position="642"/>
        <end position="658"/>
    </location>
</feature>
<feature type="compositionally biased region" description="Low complexity" evidence="1">
    <location>
        <begin position="382"/>
        <end position="391"/>
    </location>
</feature>
<feature type="region of interest" description="Disordered" evidence="1">
    <location>
        <begin position="288"/>
        <end position="308"/>
    </location>
</feature>
<feature type="region of interest" description="Disordered" evidence="1">
    <location>
        <begin position="232"/>
        <end position="263"/>
    </location>
</feature>
<protein>
    <recommendedName>
        <fullName evidence="4">Myb-like domain-containing protein</fullName>
    </recommendedName>
</protein>
<dbReference type="EMBL" id="JBFCZG010000009">
    <property type="protein sequence ID" value="KAL3418451.1"/>
    <property type="molecule type" value="Genomic_DNA"/>
</dbReference>
<feature type="compositionally biased region" description="Polar residues" evidence="1">
    <location>
        <begin position="431"/>
        <end position="443"/>
    </location>
</feature>
<feature type="compositionally biased region" description="Basic and acidic residues" evidence="1">
    <location>
        <begin position="496"/>
        <end position="508"/>
    </location>
</feature>
<feature type="compositionally biased region" description="Polar residues" evidence="1">
    <location>
        <begin position="296"/>
        <end position="308"/>
    </location>
</feature>
<keyword evidence="3" id="KW-1185">Reference proteome</keyword>
<feature type="compositionally biased region" description="Polar residues" evidence="1">
    <location>
        <begin position="28"/>
        <end position="44"/>
    </location>
</feature>
<accession>A0ABR4P582</accession>
<comment type="caution">
    <text evidence="2">The sequence shown here is derived from an EMBL/GenBank/DDBJ whole genome shotgun (WGS) entry which is preliminary data.</text>
</comment>
<feature type="compositionally biased region" description="Polar residues" evidence="1">
    <location>
        <begin position="484"/>
        <end position="495"/>
    </location>
</feature>
<reference evidence="2 3" key="1">
    <citation type="submission" date="2024-06" db="EMBL/GenBank/DDBJ databases">
        <title>Complete genome of Phlyctema vagabunda strain 19-DSS-EL-015.</title>
        <authorList>
            <person name="Fiorenzani C."/>
        </authorList>
    </citation>
    <scope>NUCLEOTIDE SEQUENCE [LARGE SCALE GENOMIC DNA]</scope>
    <source>
        <strain evidence="2 3">19-DSS-EL-015</strain>
    </source>
</reference>
<evidence type="ECO:0000256" key="1">
    <source>
        <dbReference type="SAM" id="MobiDB-lite"/>
    </source>
</evidence>
<feature type="region of interest" description="Disordered" evidence="1">
    <location>
        <begin position="466"/>
        <end position="523"/>
    </location>
</feature>
<proteinExistence type="predicted"/>
<evidence type="ECO:0000313" key="2">
    <source>
        <dbReference type="EMBL" id="KAL3418451.1"/>
    </source>
</evidence>
<feature type="compositionally biased region" description="Polar residues" evidence="1">
    <location>
        <begin position="512"/>
        <end position="523"/>
    </location>
</feature>
<feature type="region of interest" description="Disordered" evidence="1">
    <location>
        <begin position="637"/>
        <end position="658"/>
    </location>
</feature>
<feature type="region of interest" description="Disordered" evidence="1">
    <location>
        <begin position="18"/>
        <end position="75"/>
    </location>
</feature>
<name>A0ABR4P582_9HELO</name>
<evidence type="ECO:0000313" key="3">
    <source>
        <dbReference type="Proteomes" id="UP001629113"/>
    </source>
</evidence>
<dbReference type="Proteomes" id="UP001629113">
    <property type="component" value="Unassembled WGS sequence"/>
</dbReference>
<sequence>MATFVPISYTYVPTAPRSKTATARLHPSSKQSSILEKLQRSNLNVAGRGTPQPAAASDIRKTISTNDSNENKDDYGLPSVEKLLYTTLQKDGFAAEVQHPRNRGSGFGMPIAEGGGGSLHDNRWALGSKSGESLGDPIILLGDDDSRASEAEANDDGLPIESTAVDRSLLDLNISETAIYSTKLAPTPNSDGWDHIDDFVETAQRPHTGGQLTVRARSEALCPMLVGDEHNARIRPAQNADIFDQEERPRQEEQEDEDSEQLHQEVDGDAAAALMNGEADDIHSWSETSERLRPANHNSIPESSHNWIANHSNRYSGVELENNHESEDDDESPRPTKRKRLSPSNGSSHEKRKSHSEQRSPRQHVAHSNSHPHFSEHHSPPDDSSTVTSDFSHGRCEGPGCGSLFRVEEEPQEQRGDQQYHEGAAEEASRGTHQSEGNGCSHNTDNEDDEEPALMKRRKLHSLSTDVALTPALERSLRPRLRQTRSPIPSSTTGSARDESPPSADHRYLTPAISQSPAGKNTSAASAPVAKYREWPFQGFLKCVMIECQTTYNFEFSLPCISERLNLSGHSDMTGPSSREPSAEDAVTYPSVMSRKLDKPLTKAQEILLAEMVREDETWKKIGERFPGHTLQALKENFFKKQGGKPRKRGRKPGLRGR</sequence>
<organism evidence="2 3">
    <name type="scientific">Phlyctema vagabunda</name>
    <dbReference type="NCBI Taxonomy" id="108571"/>
    <lineage>
        <taxon>Eukaryota</taxon>
        <taxon>Fungi</taxon>
        <taxon>Dikarya</taxon>
        <taxon>Ascomycota</taxon>
        <taxon>Pezizomycotina</taxon>
        <taxon>Leotiomycetes</taxon>
        <taxon>Helotiales</taxon>
        <taxon>Dermateaceae</taxon>
        <taxon>Phlyctema</taxon>
    </lineage>
</organism>
<feature type="region of interest" description="Disordered" evidence="1">
    <location>
        <begin position="320"/>
        <end position="395"/>
    </location>
</feature>